<feature type="signal peptide" evidence="6">
    <location>
        <begin position="1"/>
        <end position="22"/>
    </location>
</feature>
<comment type="caution">
    <text evidence="8">The sequence shown here is derived from an EMBL/GenBank/DDBJ whole genome shotgun (WGS) entry which is preliminary data.</text>
</comment>
<dbReference type="PROSITE" id="PS00138">
    <property type="entry name" value="SUBTILASE_SER"/>
    <property type="match status" value="1"/>
</dbReference>
<keyword evidence="9" id="KW-1185">Reference proteome</keyword>
<dbReference type="SUPFAM" id="SSF52743">
    <property type="entry name" value="Subtilisin-like"/>
    <property type="match status" value="1"/>
</dbReference>
<dbReference type="Gene3D" id="2.60.40.10">
    <property type="entry name" value="Immunoglobulins"/>
    <property type="match status" value="2"/>
</dbReference>
<feature type="domain" description="CBM20" evidence="7">
    <location>
        <begin position="713"/>
        <end position="816"/>
    </location>
</feature>
<evidence type="ECO:0000256" key="6">
    <source>
        <dbReference type="SAM" id="SignalP"/>
    </source>
</evidence>
<evidence type="ECO:0000259" key="7">
    <source>
        <dbReference type="PROSITE" id="PS51166"/>
    </source>
</evidence>
<evidence type="ECO:0000313" key="8">
    <source>
        <dbReference type="EMBL" id="TAA47137.1"/>
    </source>
</evidence>
<evidence type="ECO:0000256" key="5">
    <source>
        <dbReference type="SAM" id="MobiDB-lite"/>
    </source>
</evidence>
<dbReference type="InterPro" id="IPR000209">
    <property type="entry name" value="Peptidase_S8/S53_dom"/>
</dbReference>
<reference evidence="9" key="1">
    <citation type="submission" date="2019-02" db="EMBL/GenBank/DDBJ databases">
        <title>Draft genome sequence of Muricauda sp. 176CP4-71.</title>
        <authorList>
            <person name="Park J.-S."/>
        </authorList>
    </citation>
    <scope>NUCLEOTIDE SEQUENCE [LARGE SCALE GENOMIC DNA]</scope>
    <source>
        <strain evidence="9">176GS2-150</strain>
    </source>
</reference>
<dbReference type="Gene3D" id="3.40.50.200">
    <property type="entry name" value="Peptidase S8/S53 domain"/>
    <property type="match status" value="1"/>
</dbReference>
<dbReference type="InterPro" id="IPR034073">
    <property type="entry name" value="Subtilisin_DY-like_dom"/>
</dbReference>
<evidence type="ECO:0000256" key="1">
    <source>
        <dbReference type="ARBA" id="ARBA00022670"/>
    </source>
</evidence>
<dbReference type="SUPFAM" id="SSF49452">
    <property type="entry name" value="Starch-binding domain-like"/>
    <property type="match status" value="1"/>
</dbReference>
<name>A0ABY1WQY8_9GAMM</name>
<keyword evidence="1" id="KW-0645">Protease</keyword>
<dbReference type="InterPro" id="IPR023828">
    <property type="entry name" value="Peptidase_S8_Ser-AS"/>
</dbReference>
<feature type="chain" id="PRO_5045542245" description="CBM20 domain-containing protein" evidence="6">
    <location>
        <begin position="23"/>
        <end position="816"/>
    </location>
</feature>
<feature type="region of interest" description="Disordered" evidence="5">
    <location>
        <begin position="789"/>
        <end position="816"/>
    </location>
</feature>
<feature type="compositionally biased region" description="Polar residues" evidence="5">
    <location>
        <begin position="796"/>
        <end position="816"/>
    </location>
</feature>
<accession>A0ABY1WQY8</accession>
<dbReference type="PRINTS" id="PR00723">
    <property type="entry name" value="SUBTILISIN"/>
</dbReference>
<dbReference type="PROSITE" id="PS51166">
    <property type="entry name" value="CBM20"/>
    <property type="match status" value="1"/>
</dbReference>
<protein>
    <recommendedName>
        <fullName evidence="7">CBM20 domain-containing protein</fullName>
    </recommendedName>
</protein>
<keyword evidence="6" id="KW-0732">Signal</keyword>
<gene>
    <name evidence="8" type="ORF">EXY25_07800</name>
</gene>
<dbReference type="PANTHER" id="PTHR15048:SF0">
    <property type="entry name" value="STARCH-BINDING DOMAIN-CONTAINING PROTEIN 1"/>
    <property type="match status" value="1"/>
</dbReference>
<evidence type="ECO:0000256" key="2">
    <source>
        <dbReference type="ARBA" id="ARBA00022801"/>
    </source>
</evidence>
<dbReference type="CDD" id="cd04843">
    <property type="entry name" value="Peptidases_S8_11"/>
    <property type="match status" value="1"/>
</dbReference>
<comment type="caution">
    <text evidence="4">Lacks conserved residue(s) required for the propagation of feature annotation.</text>
</comment>
<evidence type="ECO:0000256" key="4">
    <source>
        <dbReference type="PROSITE-ProRule" id="PRU01240"/>
    </source>
</evidence>
<dbReference type="Pfam" id="PF00686">
    <property type="entry name" value="CBM_20"/>
    <property type="match status" value="1"/>
</dbReference>
<dbReference type="RefSeq" id="WP_130566337.1">
    <property type="nucleotide sequence ID" value="NZ_SHLY01000002.1"/>
</dbReference>
<evidence type="ECO:0000313" key="9">
    <source>
        <dbReference type="Proteomes" id="UP000292544"/>
    </source>
</evidence>
<dbReference type="InterPro" id="IPR036852">
    <property type="entry name" value="Peptidase_S8/S53_dom_sf"/>
</dbReference>
<dbReference type="InterPro" id="IPR013783">
    <property type="entry name" value="Ig-like_fold"/>
</dbReference>
<comment type="similarity">
    <text evidence="4">Belongs to the peptidase S8 family.</text>
</comment>
<sequence length="816" mass="87063">MKCLMLPSIILSLLIFAGSVWANDPPDNSNEILGYGADVPLQRLVFKLAHSAGGIGGPSNEDLVANMGALFASAELEAKPLFTATELSGLQQNISAPILDPMTRLGGYYELPLSPQTDRQKLAELYQQLQLLPEVELAYVQPVPELATTDSDSVVTPLIFTPDFESRQGYLNSGSNGINARYAWDFPGGRGEQIKVVDIEGGWNVTHEDMPALFLTMGTQISNSSWRNHGTAVLGVIGGMDNNYGVTGIANQAEMGYVSIGSYSTSNAILQAAGHLSPGDVILIELHSRGPDDGTACTCNQGQCHYVPMEYYQAVFDAIRMVTDMGITVVEAAGNGDVNLDAPVFNGIFDKQVRDSGAIMVGASDYDQRSPSCFSNHGERIDAHGWGQFVTTMGYGDLQSIDEQFWYTAYFSGTSSASPIVTGSVAVLQGIAKSQLGAPLSPEQVRALVSETGTPQTGDLARRIGPLPNLQTAIDSLLEPQQGFDSVLGDAPSLTLAGADFGEWTLYVPQNQLTLVDDHTWELTLTVPERLTDSEYKLVLDANWATNWGGSGDGVSVALARDGGNAKVSLVAGEYRLTVTEGDNANAPLQVDWQVISADQSDSVFGASANLKISGADFDDWMMDNEAWALTYIGNGQWRKLVVATGGLNASPYKLVLNNDWATNWGGGAIGASATLTSGGDNASITLPAGSYYLVVTEGSSVSAPLTVTWRDVNAAPTSEVTFRCFNGETYPGQSVYVVGNQPELGNWDPAAALLLSSDAYPTWQGALSLPTNTALAWKCVKREENNPTAGVEWQSGDNNQLTIGTDSHYQTEGQF</sequence>
<dbReference type="SMART" id="SM01065">
    <property type="entry name" value="CBM_2"/>
    <property type="match status" value="1"/>
</dbReference>
<dbReference type="InterPro" id="IPR015500">
    <property type="entry name" value="Peptidase_S8_subtilisin-rel"/>
</dbReference>
<organism evidence="8 9">
    <name type="scientific">Corallincola spongiicola</name>
    <dbReference type="NCBI Taxonomy" id="2520508"/>
    <lineage>
        <taxon>Bacteria</taxon>
        <taxon>Pseudomonadati</taxon>
        <taxon>Pseudomonadota</taxon>
        <taxon>Gammaproteobacteria</taxon>
        <taxon>Alteromonadales</taxon>
        <taxon>Psychromonadaceae</taxon>
        <taxon>Corallincola</taxon>
    </lineage>
</organism>
<dbReference type="EMBL" id="SHLY01000002">
    <property type="protein sequence ID" value="TAA47137.1"/>
    <property type="molecule type" value="Genomic_DNA"/>
</dbReference>
<dbReference type="PROSITE" id="PS51892">
    <property type="entry name" value="SUBTILASE"/>
    <property type="match status" value="1"/>
</dbReference>
<dbReference type="InterPro" id="IPR013784">
    <property type="entry name" value="Carb-bd-like_fold"/>
</dbReference>
<keyword evidence="2" id="KW-0378">Hydrolase</keyword>
<dbReference type="Proteomes" id="UP000292544">
    <property type="component" value="Unassembled WGS sequence"/>
</dbReference>
<dbReference type="InterPro" id="IPR002044">
    <property type="entry name" value="CBM20"/>
</dbReference>
<proteinExistence type="inferred from homology"/>
<keyword evidence="3" id="KW-0720">Serine protease</keyword>
<evidence type="ECO:0000256" key="3">
    <source>
        <dbReference type="ARBA" id="ARBA00022825"/>
    </source>
</evidence>
<dbReference type="PANTHER" id="PTHR15048">
    <property type="entry name" value="STARCH-BINDING DOMAIN-CONTAINING PROTEIN 1"/>
    <property type="match status" value="1"/>
</dbReference>
<dbReference type="Pfam" id="PF00082">
    <property type="entry name" value="Peptidase_S8"/>
    <property type="match status" value="1"/>
</dbReference>